<dbReference type="EMBL" id="GAMC01006043">
    <property type="protein sequence ID" value="JAC00513.1"/>
    <property type="molecule type" value="mRNA"/>
</dbReference>
<dbReference type="EMBL" id="CAJHJT010000012">
    <property type="protein sequence ID" value="CAD6999676.1"/>
    <property type="molecule type" value="Genomic_DNA"/>
</dbReference>
<dbReference type="PANTHER" id="PTHR16356:SF1">
    <property type="entry name" value="TRANSMEMBRANE AND COILED-COIL DOMAIN-CONTAINING PROTEIN 6"/>
    <property type="match status" value="1"/>
</dbReference>
<reference evidence="3" key="1">
    <citation type="submission" date="2013-07" db="EMBL/GenBank/DDBJ databases">
        <authorList>
            <person name="Geib S."/>
        </authorList>
    </citation>
    <scope>NUCLEOTIDE SEQUENCE</scope>
</reference>
<dbReference type="PANTHER" id="PTHR16356">
    <property type="entry name" value="TRANSMEMBRANE AND COILED-COIL DOMAIN-CONTAINING PROTEIN 6 TMCO6"/>
    <property type="match status" value="1"/>
</dbReference>
<dbReference type="AlphaFoldDB" id="W8BNV7"/>
<reference evidence="3" key="2">
    <citation type="journal article" date="2014" name="BMC Genomics">
        <title>A genomic perspective to assessing quality of mass-reared SIT flies used in Mediterranean fruit fly (Ceratitis capitata) eradication in California.</title>
        <authorList>
            <person name="Calla B."/>
            <person name="Hall B."/>
            <person name="Hou S."/>
            <person name="Geib S.M."/>
        </authorList>
    </citation>
    <scope>NUCLEOTIDE SEQUENCE</scope>
</reference>
<evidence type="ECO:0000256" key="1">
    <source>
        <dbReference type="SAM" id="MobiDB-lite"/>
    </source>
</evidence>
<dbReference type="EMBL" id="GAMC01006045">
    <property type="protein sequence ID" value="JAC00511.1"/>
    <property type="molecule type" value="mRNA"/>
</dbReference>
<feature type="region of interest" description="Disordered" evidence="1">
    <location>
        <begin position="1"/>
        <end position="24"/>
    </location>
</feature>
<keyword evidence="4" id="KW-1185">Reference proteome</keyword>
<feature type="compositionally biased region" description="Polar residues" evidence="1">
    <location>
        <begin position="8"/>
        <end position="18"/>
    </location>
</feature>
<evidence type="ECO:0000313" key="2">
    <source>
        <dbReference type="EMBL" id="CAD6999676.1"/>
    </source>
</evidence>
<sequence>MEVDSDSEQATTSRSAVNARTERMRARNRVVSQQYRVQHRAKTCDSVRVGLGEEIENVKVVGTDVESLITRIKRRKHASTDELCKLAQAFQHNEANIAIFGRADGVFPVIVKELTSIDTGNQIAAMECLCNLSLGEAPVCEKIIKFAGSYLVTYLDNPNENIKRLCLWIISNIVFTSNEATRRIIEMGAVPKLWNIYVDGECVVNELENFAEDAACCLQLILLNKEQKLRCEDLLHINENMSKKHRATAGAEYYLLFIFHSEIVNPNSDLSTEQRVNLLRFVCYNLCRYDEFESINSRLRVLYAVRILSNYVVCVTDGLREVITLLKSPLFETTLEKIVNKFFSFNEHLLSVELIFLLRHLIHEKVEQSLLIKMYQLEIPIFNYVKLLRKS</sequence>
<reference evidence="2" key="3">
    <citation type="submission" date="2020-11" db="EMBL/GenBank/DDBJ databases">
        <authorList>
            <person name="Whitehead M."/>
        </authorList>
    </citation>
    <scope>NUCLEOTIDE SEQUENCE</scope>
    <source>
        <strain evidence="2">EGII</strain>
    </source>
</reference>
<dbReference type="SUPFAM" id="SSF48371">
    <property type="entry name" value="ARM repeat"/>
    <property type="match status" value="1"/>
</dbReference>
<evidence type="ECO:0000313" key="3">
    <source>
        <dbReference type="EMBL" id="JAC00513.1"/>
    </source>
</evidence>
<dbReference type="GeneID" id="101456993"/>
<proteinExistence type="evidence at transcript level"/>
<dbReference type="Proteomes" id="UP000606786">
    <property type="component" value="Unassembled WGS sequence"/>
</dbReference>
<dbReference type="InterPro" id="IPR016024">
    <property type="entry name" value="ARM-type_fold"/>
</dbReference>
<dbReference type="KEGG" id="ccat:101456993"/>
<dbReference type="OrthoDB" id="21522at2759"/>
<accession>W8BNV7</accession>
<dbReference type="EMBL" id="GAMC01006041">
    <property type="protein sequence ID" value="JAC00515.1"/>
    <property type="molecule type" value="mRNA"/>
</dbReference>
<dbReference type="Gene3D" id="1.25.10.10">
    <property type="entry name" value="Leucine-rich Repeat Variant"/>
    <property type="match status" value="1"/>
</dbReference>
<keyword evidence="3" id="KW-0812">Transmembrane</keyword>
<protein>
    <submittedName>
        <fullName evidence="2">(Mediterranean fruit fly) hypothetical protein</fullName>
    </submittedName>
    <submittedName>
        <fullName evidence="3">Transmembrane and coiled-coil domain-containing protein 6</fullName>
    </submittedName>
</protein>
<keyword evidence="3" id="KW-0472">Membrane</keyword>
<organism evidence="3">
    <name type="scientific">Ceratitis capitata</name>
    <name type="common">Mediterranean fruit fly</name>
    <name type="synonym">Tephritis capitata</name>
    <dbReference type="NCBI Taxonomy" id="7213"/>
    <lineage>
        <taxon>Eukaryota</taxon>
        <taxon>Metazoa</taxon>
        <taxon>Ecdysozoa</taxon>
        <taxon>Arthropoda</taxon>
        <taxon>Hexapoda</taxon>
        <taxon>Insecta</taxon>
        <taxon>Pterygota</taxon>
        <taxon>Neoptera</taxon>
        <taxon>Endopterygota</taxon>
        <taxon>Diptera</taxon>
        <taxon>Brachycera</taxon>
        <taxon>Muscomorpha</taxon>
        <taxon>Tephritoidea</taxon>
        <taxon>Tephritidae</taxon>
        <taxon>Ceratitis</taxon>
        <taxon>Ceratitis</taxon>
    </lineage>
</organism>
<gene>
    <name evidence="3" type="primary">TMCO6</name>
    <name evidence="2" type="ORF">CCAP1982_LOCUS8206</name>
</gene>
<name>W8BNV7_CERCA</name>
<dbReference type="InterPro" id="IPR011989">
    <property type="entry name" value="ARM-like"/>
</dbReference>
<evidence type="ECO:0000313" key="4">
    <source>
        <dbReference type="Proteomes" id="UP000606786"/>
    </source>
</evidence>